<dbReference type="InterPro" id="IPR003615">
    <property type="entry name" value="HNH_nuc"/>
</dbReference>
<protein>
    <submittedName>
        <fullName evidence="2">Homing endonuclease</fullName>
    </submittedName>
</protein>
<name>A0A8S5UTU2_9CAUD</name>
<dbReference type="Gene3D" id="3.90.75.20">
    <property type="match status" value="1"/>
</dbReference>
<reference evidence="2" key="1">
    <citation type="journal article" date="2021" name="Proc. Natl. Acad. Sci. U.S.A.">
        <title>A Catalog of Tens of Thousands of Viruses from Human Metagenomes Reveals Hidden Associations with Chronic Diseases.</title>
        <authorList>
            <person name="Tisza M.J."/>
            <person name="Buck C.B."/>
        </authorList>
    </citation>
    <scope>NUCLEOTIDE SEQUENCE</scope>
    <source>
        <strain evidence="2">CtvxP16</strain>
    </source>
</reference>
<dbReference type="Pfam" id="PF13392">
    <property type="entry name" value="HNH_3"/>
    <property type="match status" value="1"/>
</dbReference>
<sequence length="351" mass="40102">MRANQYNAGYTKQENDWLCAHAYGTPRKLLTQMFNERFPERPRTEKAITGHCKVLGALVQTSDGRFQKGHVPMNKGKRWDDFMSAEGQKNSRQTCYKKGSIPHNARHLGTESVTKDGYRRVKVAEPNGWTFVHRLIWTIENGTPPPKGYALVFLNGNTLDCSPENLALVPRRELQILNNNGRVSEDRQTTQALLTLVKLARKRMDREQKITTKNTEVIMKNIKSGTKVNIEVRVEQTEYFDNPEGKTNRWVRLLVFKEDADKITAAVQTAKMLDKEFGIAEMKDEDLCLPLNFDKGNGYYIDAVQVNMDAKAGRTYPGMKADVQFEFIPYNDRGISKGIMALVKHITEVRK</sequence>
<keyword evidence="2" id="KW-0378">Hydrolase</keyword>
<keyword evidence="2" id="KW-0255">Endonuclease</keyword>
<organism evidence="2">
    <name type="scientific">Myoviridae sp. ctvxP16</name>
    <dbReference type="NCBI Taxonomy" id="2825205"/>
    <lineage>
        <taxon>Viruses</taxon>
        <taxon>Duplodnaviria</taxon>
        <taxon>Heunggongvirae</taxon>
        <taxon>Uroviricota</taxon>
        <taxon>Caudoviricetes</taxon>
    </lineage>
</organism>
<proteinExistence type="predicted"/>
<accession>A0A8S5UTU2</accession>
<evidence type="ECO:0000259" key="1">
    <source>
        <dbReference type="Pfam" id="PF13392"/>
    </source>
</evidence>
<dbReference type="SUPFAM" id="SSF54060">
    <property type="entry name" value="His-Me finger endonucleases"/>
    <property type="match status" value="1"/>
</dbReference>
<dbReference type="GO" id="GO:0004519">
    <property type="term" value="F:endonuclease activity"/>
    <property type="evidence" value="ECO:0007669"/>
    <property type="project" value="UniProtKB-KW"/>
</dbReference>
<dbReference type="InterPro" id="IPR044925">
    <property type="entry name" value="His-Me_finger_sf"/>
</dbReference>
<evidence type="ECO:0000313" key="2">
    <source>
        <dbReference type="EMBL" id="DAF97911.1"/>
    </source>
</evidence>
<dbReference type="EMBL" id="BK016138">
    <property type="protein sequence ID" value="DAF97911.1"/>
    <property type="molecule type" value="Genomic_DNA"/>
</dbReference>
<feature type="domain" description="HNH nuclease" evidence="1">
    <location>
        <begin position="131"/>
        <end position="174"/>
    </location>
</feature>
<keyword evidence="2" id="KW-0540">Nuclease</keyword>